<name>A0ABM3QXY2_SPIOL</name>
<dbReference type="Proteomes" id="UP000813463">
    <property type="component" value="Chromosome 6"/>
</dbReference>
<evidence type="ECO:0000256" key="1">
    <source>
        <dbReference type="SAM" id="MobiDB-lite"/>
    </source>
</evidence>
<reference evidence="3" key="2">
    <citation type="submission" date="2025-08" db="UniProtKB">
        <authorList>
            <consortium name="RefSeq"/>
        </authorList>
    </citation>
    <scope>IDENTIFICATION</scope>
    <source>
        <tissue evidence="3">Leaf</tissue>
    </source>
</reference>
<proteinExistence type="predicted"/>
<gene>
    <name evidence="3" type="primary">LOC130463165</name>
</gene>
<sequence length="239" mass="27242">MTFTTDDCLGIQYKHDDPLVISLDLNNPNVVFRRKKRRQYHLQKLLRTADPRGIRGVANKSQLPPDRIQRIRSDSRGKITLPVTVGEGQAARTLRDEFFVMDCDSVYNVIMGRTIIHKMQAISSTYHQMMIYVSDAGFAERVRGDQEVARRTCHTAIRKPRLGDGSEDDEGKKDPSREESEAKRRKAGTRSLDIFAWSAADMPGIDPKMICHKLDVNVEAQPIKQKKRNYTSEKNKAIA</sequence>
<feature type="compositionally biased region" description="Basic residues" evidence="1">
    <location>
        <begin position="151"/>
        <end position="160"/>
    </location>
</feature>
<dbReference type="GeneID" id="130463165"/>
<accession>A0ABM3QXY2</accession>
<dbReference type="PANTHER" id="PTHR33240">
    <property type="entry name" value="OS08G0508500 PROTEIN"/>
    <property type="match status" value="1"/>
</dbReference>
<evidence type="ECO:0000313" key="2">
    <source>
        <dbReference type="Proteomes" id="UP000813463"/>
    </source>
</evidence>
<feature type="region of interest" description="Disordered" evidence="1">
    <location>
        <begin position="150"/>
        <end position="188"/>
    </location>
</feature>
<keyword evidence="2" id="KW-1185">Reference proteome</keyword>
<dbReference type="RefSeq" id="XP_056688193.1">
    <property type="nucleotide sequence ID" value="XM_056832215.1"/>
</dbReference>
<dbReference type="PANTHER" id="PTHR33240:SF17">
    <property type="entry name" value="EUKARYOTIC PEPTIDE CHAIN RELEASE FACTOR GTP-BINDING SUBUNIT-LIKE"/>
    <property type="match status" value="1"/>
</dbReference>
<evidence type="ECO:0000313" key="3">
    <source>
        <dbReference type="RefSeq" id="XP_056688193.1"/>
    </source>
</evidence>
<protein>
    <submittedName>
        <fullName evidence="3">Uncharacterized protein</fullName>
    </submittedName>
</protein>
<feature type="compositionally biased region" description="Basic and acidic residues" evidence="1">
    <location>
        <begin position="170"/>
        <end position="182"/>
    </location>
</feature>
<reference evidence="2" key="1">
    <citation type="journal article" date="2021" name="Nat. Commun.">
        <title>Genomic analyses provide insights into spinach domestication and the genetic basis of agronomic traits.</title>
        <authorList>
            <person name="Cai X."/>
            <person name="Sun X."/>
            <person name="Xu C."/>
            <person name="Sun H."/>
            <person name="Wang X."/>
            <person name="Ge C."/>
            <person name="Zhang Z."/>
            <person name="Wang Q."/>
            <person name="Fei Z."/>
            <person name="Jiao C."/>
            <person name="Wang Q."/>
        </authorList>
    </citation>
    <scope>NUCLEOTIDE SEQUENCE [LARGE SCALE GENOMIC DNA]</scope>
    <source>
        <strain evidence="2">cv. Varoflay</strain>
    </source>
</reference>
<organism evidence="2 3">
    <name type="scientific">Spinacia oleracea</name>
    <name type="common">Spinach</name>
    <dbReference type="NCBI Taxonomy" id="3562"/>
    <lineage>
        <taxon>Eukaryota</taxon>
        <taxon>Viridiplantae</taxon>
        <taxon>Streptophyta</taxon>
        <taxon>Embryophyta</taxon>
        <taxon>Tracheophyta</taxon>
        <taxon>Spermatophyta</taxon>
        <taxon>Magnoliopsida</taxon>
        <taxon>eudicotyledons</taxon>
        <taxon>Gunneridae</taxon>
        <taxon>Pentapetalae</taxon>
        <taxon>Caryophyllales</taxon>
        <taxon>Chenopodiaceae</taxon>
        <taxon>Chenopodioideae</taxon>
        <taxon>Anserineae</taxon>
        <taxon>Spinacia</taxon>
    </lineage>
</organism>